<dbReference type="Proteomes" id="UP000030475">
    <property type="component" value="Unassembled WGS sequence"/>
</dbReference>
<dbReference type="RefSeq" id="WP_143311499.1">
    <property type="nucleotide sequence ID" value="NZ_KN323090.1"/>
</dbReference>
<dbReference type="AlphaFoldDB" id="A0AA40MHE9"/>
<dbReference type="EMBL" id="JQIM01000007">
    <property type="protein sequence ID" value="KGX17307.1"/>
    <property type="molecule type" value="Genomic_DNA"/>
</dbReference>
<evidence type="ECO:0000313" key="1">
    <source>
        <dbReference type="EMBL" id="KGX17307.1"/>
    </source>
</evidence>
<evidence type="ECO:0000313" key="2">
    <source>
        <dbReference type="Proteomes" id="UP000030475"/>
    </source>
</evidence>
<proteinExistence type="predicted"/>
<sequence length="80" mass="8794">MNSSNVGRLTDYDRKIFAALDASAARTTGEVARAVMPVFGGNRRMHAGAIRSWLTALERQGLVKRLDATLPPRWLIIDVA</sequence>
<reference evidence="1 2" key="1">
    <citation type="submission" date="2014-08" db="EMBL/GenBank/DDBJ databases">
        <authorList>
            <person name="Bunnell A."/>
            <person name="Chain P.S."/>
            <person name="Chertkov O."/>
            <person name="Currie B.J."/>
            <person name="Daligault H.E."/>
            <person name="Davenport K.W."/>
            <person name="Davis C."/>
            <person name="Gleasner C.D."/>
            <person name="Johnson S.L."/>
            <person name="Kaestli M."/>
            <person name="Koren S."/>
            <person name="Kunde Y.A."/>
            <person name="Mayo M."/>
            <person name="McMurry K.K."/>
            <person name="Price E.P."/>
            <person name="Reitenga K.G."/>
            <person name="Robison R."/>
            <person name="Rosovitz M.J."/>
            <person name="Sarovich D.S."/>
            <person name="Teshima H."/>
        </authorList>
    </citation>
    <scope>NUCLEOTIDE SEQUENCE [LARGE SCALE GENOMIC DNA]</scope>
    <source>
        <strain evidence="1 2">MSHR44</strain>
    </source>
</reference>
<name>A0AA40MHE9_BURPE</name>
<accession>A0AA40MHE9</accession>
<comment type="caution">
    <text evidence="1">The sequence shown here is derived from an EMBL/GenBank/DDBJ whole genome shotgun (WGS) entry which is preliminary data.</text>
</comment>
<gene>
    <name evidence="1" type="ORF">Y036_5938</name>
</gene>
<organism evidence="1 2">
    <name type="scientific">Burkholderia pseudomallei</name>
    <name type="common">Pseudomonas pseudomallei</name>
    <dbReference type="NCBI Taxonomy" id="28450"/>
    <lineage>
        <taxon>Bacteria</taxon>
        <taxon>Pseudomonadati</taxon>
        <taxon>Pseudomonadota</taxon>
        <taxon>Betaproteobacteria</taxon>
        <taxon>Burkholderiales</taxon>
        <taxon>Burkholderiaceae</taxon>
        <taxon>Burkholderia</taxon>
        <taxon>pseudomallei group</taxon>
    </lineage>
</organism>
<protein>
    <submittedName>
        <fullName evidence="1">Uncharacterized protein</fullName>
    </submittedName>
</protein>